<evidence type="ECO:0000256" key="6">
    <source>
        <dbReference type="ARBA" id="ARBA00023053"/>
    </source>
</evidence>
<evidence type="ECO:0000256" key="4">
    <source>
        <dbReference type="ARBA" id="ARBA00022692"/>
    </source>
</evidence>
<feature type="transmembrane region" description="Helical" evidence="10">
    <location>
        <begin position="366"/>
        <end position="388"/>
    </location>
</feature>
<feature type="transmembrane region" description="Helical" evidence="10">
    <location>
        <begin position="183"/>
        <end position="203"/>
    </location>
</feature>
<keyword evidence="8 10" id="KW-0472">Membrane</keyword>
<dbReference type="eggNOG" id="COG0025">
    <property type="taxonomic scope" value="Bacteria"/>
</dbReference>
<reference evidence="13" key="2">
    <citation type="submission" date="2014-05" db="EMBL/GenBank/DDBJ databases">
        <title>Draft genome sequence of Virgibacillus massiliensis Vm-5.</title>
        <authorList>
            <person name="Khelaifia S."/>
            <person name="Croce O."/>
            <person name="Lagier J.C."/>
            <person name="Raoult D."/>
        </authorList>
    </citation>
    <scope>NUCLEOTIDE SEQUENCE [LARGE SCALE GENOMIC DNA]</scope>
    <source>
        <strain evidence="13">Vm-5</strain>
    </source>
</reference>
<feature type="transmembrane region" description="Helical" evidence="10">
    <location>
        <begin position="28"/>
        <end position="45"/>
    </location>
</feature>
<dbReference type="GO" id="GO:0015385">
    <property type="term" value="F:sodium:proton antiporter activity"/>
    <property type="evidence" value="ECO:0007669"/>
    <property type="project" value="InterPro"/>
</dbReference>
<keyword evidence="7" id="KW-0406">Ion transport</keyword>
<dbReference type="GO" id="GO:0005886">
    <property type="term" value="C:plasma membrane"/>
    <property type="evidence" value="ECO:0007669"/>
    <property type="project" value="UniProtKB-SubCell"/>
</dbReference>
<feature type="domain" description="Cation/H+ exchanger transmembrane" evidence="11">
    <location>
        <begin position="9"/>
        <end position="390"/>
    </location>
</feature>
<feature type="transmembrane region" description="Helical" evidence="10">
    <location>
        <begin position="299"/>
        <end position="321"/>
    </location>
</feature>
<dbReference type="STRING" id="1462526.BN990_02640"/>
<evidence type="ECO:0000256" key="5">
    <source>
        <dbReference type="ARBA" id="ARBA00022989"/>
    </source>
</evidence>
<dbReference type="Pfam" id="PF00999">
    <property type="entry name" value="Na_H_Exchanger"/>
    <property type="match status" value="1"/>
</dbReference>
<keyword evidence="3" id="KW-1003">Cell membrane</keyword>
<evidence type="ECO:0000256" key="7">
    <source>
        <dbReference type="ARBA" id="ARBA00023065"/>
    </source>
</evidence>
<accession>A0A024QCT4</accession>
<evidence type="ECO:0000256" key="1">
    <source>
        <dbReference type="ARBA" id="ARBA00004651"/>
    </source>
</evidence>
<evidence type="ECO:0000256" key="9">
    <source>
        <dbReference type="ARBA" id="ARBA00023201"/>
    </source>
</evidence>
<dbReference type="GO" id="GO:0098719">
    <property type="term" value="P:sodium ion import across plasma membrane"/>
    <property type="evidence" value="ECO:0007669"/>
    <property type="project" value="TreeGrafter"/>
</dbReference>
<keyword evidence="9" id="KW-0739">Sodium transport</keyword>
<comment type="caution">
    <text evidence="12">The sequence shown here is derived from an EMBL/GenBank/DDBJ whole genome shotgun (WGS) entry which is preliminary data.</text>
</comment>
<feature type="transmembrane region" description="Helical" evidence="10">
    <location>
        <begin position="112"/>
        <end position="133"/>
    </location>
</feature>
<feature type="transmembrane region" description="Helical" evidence="10">
    <location>
        <begin position="223"/>
        <end position="252"/>
    </location>
</feature>
<gene>
    <name evidence="12" type="primary">nhaK</name>
    <name evidence="12" type="ORF">BN990_02640</name>
</gene>
<evidence type="ECO:0000313" key="13">
    <source>
        <dbReference type="Proteomes" id="UP000028875"/>
    </source>
</evidence>
<dbReference type="InterPro" id="IPR018422">
    <property type="entry name" value="Cation/H_exchanger_CPA1"/>
</dbReference>
<feature type="transmembrane region" description="Helical" evidence="10">
    <location>
        <begin position="153"/>
        <end position="171"/>
    </location>
</feature>
<evidence type="ECO:0000259" key="11">
    <source>
        <dbReference type="Pfam" id="PF00999"/>
    </source>
</evidence>
<dbReference type="PANTHER" id="PTHR10110">
    <property type="entry name" value="SODIUM/HYDROGEN EXCHANGER"/>
    <property type="match status" value="1"/>
</dbReference>
<feature type="transmembrane region" description="Helical" evidence="10">
    <location>
        <begin position="273"/>
        <end position="293"/>
    </location>
</feature>
<dbReference type="OrthoDB" id="9809206at2"/>
<keyword evidence="4 10" id="KW-0812">Transmembrane</keyword>
<proteinExistence type="predicted"/>
<keyword evidence="13" id="KW-1185">Reference proteome</keyword>
<name>A0A024QCT4_9BACI</name>
<comment type="subcellular location">
    <subcellularLocation>
        <location evidence="1">Cell membrane</location>
        <topology evidence="1">Multi-pass membrane protein</topology>
    </subcellularLocation>
</comment>
<dbReference type="AlphaFoldDB" id="A0A024QCT4"/>
<organism evidence="12 13">
    <name type="scientific">Virgibacillus massiliensis</name>
    <dbReference type="NCBI Taxonomy" id="1462526"/>
    <lineage>
        <taxon>Bacteria</taxon>
        <taxon>Bacillati</taxon>
        <taxon>Bacillota</taxon>
        <taxon>Bacilli</taxon>
        <taxon>Bacillales</taxon>
        <taxon>Bacillaceae</taxon>
        <taxon>Virgibacillus</taxon>
    </lineage>
</organism>
<dbReference type="InterPro" id="IPR006153">
    <property type="entry name" value="Cation/H_exchanger_TM"/>
</dbReference>
<keyword evidence="2" id="KW-0813">Transport</keyword>
<dbReference type="PANTHER" id="PTHR10110:SF86">
    <property type="entry name" value="SODIUM_HYDROGEN EXCHANGER 7"/>
    <property type="match status" value="1"/>
</dbReference>
<dbReference type="GO" id="GO:0015386">
    <property type="term" value="F:potassium:proton antiporter activity"/>
    <property type="evidence" value="ECO:0007669"/>
    <property type="project" value="TreeGrafter"/>
</dbReference>
<dbReference type="Gene3D" id="6.10.140.1330">
    <property type="match status" value="1"/>
</dbReference>
<evidence type="ECO:0000256" key="3">
    <source>
        <dbReference type="ARBA" id="ARBA00022475"/>
    </source>
</evidence>
<keyword evidence="5 10" id="KW-1133">Transmembrane helix</keyword>
<evidence type="ECO:0000313" key="12">
    <source>
        <dbReference type="EMBL" id="CDQ40319.1"/>
    </source>
</evidence>
<evidence type="ECO:0000256" key="10">
    <source>
        <dbReference type="SAM" id="Phobius"/>
    </source>
</evidence>
<feature type="transmembrane region" description="Helical" evidence="10">
    <location>
        <begin position="333"/>
        <end position="354"/>
    </location>
</feature>
<feature type="transmembrane region" description="Helical" evidence="10">
    <location>
        <begin position="83"/>
        <end position="105"/>
    </location>
</feature>
<feature type="transmembrane region" description="Helical" evidence="10">
    <location>
        <begin position="54"/>
        <end position="71"/>
    </location>
</feature>
<dbReference type="RefSeq" id="WP_021291783.1">
    <property type="nucleotide sequence ID" value="NZ_BNER01000004.1"/>
</dbReference>
<dbReference type="Proteomes" id="UP000028875">
    <property type="component" value="Unassembled WGS sequence"/>
</dbReference>
<protein>
    <submittedName>
        <fullName evidence="12">Sodium, potassium, lithium and rubidium/H(+) antiporter</fullName>
    </submittedName>
</protein>
<sequence length="400" mass="44187">MTVHQILLLVIIGYLVFSVDKKQEFFPAPVILVLFGLLLSMFHYFDNITITKELLFHVFLPALLFISAYQFPTQALKRNKILIGTLGTFGLFLTIAILAVLIYVIGNLFISLSLAAALLIAAILSPTDPVSVVTILKKSSDDQQVAEIVEGESMLNDGTSIVVFSVLLSMYTKGTSFDFSGFINEFLLVSLGGVAIGVSFGWLMSKAIHYTYHRQYQVMLSIIVAYGSFYLGELLGVSGVLSTVTAGMMLSYEFGRNIKEVHFKDQLDGFWEIIELTILSLIFLLIGVQTANYLAASEWALAIIIFICTLMVRFVVITLITKLRINWKRTISIKDAAIITWAGIKGTMSVALVLGLEAAVDKNNPIIPLLFAIILLSLIIQSVGVYPLTKRLKTNGLRHN</sequence>
<evidence type="ECO:0000256" key="8">
    <source>
        <dbReference type="ARBA" id="ARBA00023136"/>
    </source>
</evidence>
<keyword evidence="6" id="KW-0915">Sodium</keyword>
<dbReference type="EMBL" id="CCDP010000001">
    <property type="protein sequence ID" value="CDQ40319.1"/>
    <property type="molecule type" value="Genomic_DNA"/>
</dbReference>
<dbReference type="GO" id="GO:0051453">
    <property type="term" value="P:regulation of intracellular pH"/>
    <property type="evidence" value="ECO:0007669"/>
    <property type="project" value="TreeGrafter"/>
</dbReference>
<reference evidence="12 13" key="1">
    <citation type="submission" date="2014-03" db="EMBL/GenBank/DDBJ databases">
        <authorList>
            <person name="Urmite Genomes U."/>
        </authorList>
    </citation>
    <scope>NUCLEOTIDE SEQUENCE [LARGE SCALE GENOMIC DNA]</scope>
    <source>
        <strain evidence="12 13">Vm-5</strain>
    </source>
</reference>
<evidence type="ECO:0000256" key="2">
    <source>
        <dbReference type="ARBA" id="ARBA00022448"/>
    </source>
</evidence>